<dbReference type="Pfam" id="PF04185">
    <property type="entry name" value="Phosphoesterase"/>
    <property type="match status" value="1"/>
</dbReference>
<dbReference type="SUPFAM" id="SSF53649">
    <property type="entry name" value="Alkaline phosphatase-like"/>
    <property type="match status" value="1"/>
</dbReference>
<dbReference type="AlphaFoldDB" id="A0A3E0HP76"/>
<protein>
    <submittedName>
        <fullName evidence="4">Phosphoesterase family protein</fullName>
    </submittedName>
</protein>
<evidence type="ECO:0000256" key="2">
    <source>
        <dbReference type="ARBA" id="ARBA00023026"/>
    </source>
</evidence>
<keyword evidence="5" id="KW-1185">Reference proteome</keyword>
<dbReference type="GO" id="GO:0042578">
    <property type="term" value="F:phosphoric ester hydrolase activity"/>
    <property type="evidence" value="ECO:0007669"/>
    <property type="project" value="UniProtKB-ARBA"/>
</dbReference>
<reference evidence="4 5" key="1">
    <citation type="submission" date="2018-08" db="EMBL/GenBank/DDBJ databases">
        <title>Genomic Encyclopedia of Archaeal and Bacterial Type Strains, Phase II (KMG-II): from individual species to whole genera.</title>
        <authorList>
            <person name="Goeker M."/>
        </authorList>
    </citation>
    <scope>NUCLEOTIDE SEQUENCE [LARGE SCALE GENOMIC DNA]</scope>
    <source>
        <strain evidence="4 5">DSM 45791</strain>
    </source>
</reference>
<gene>
    <name evidence="4" type="ORF">BCF44_105102</name>
</gene>
<evidence type="ECO:0000313" key="5">
    <source>
        <dbReference type="Proteomes" id="UP000256269"/>
    </source>
</evidence>
<evidence type="ECO:0000256" key="3">
    <source>
        <dbReference type="SAM" id="SignalP"/>
    </source>
</evidence>
<feature type="chain" id="PRO_5017682034" evidence="3">
    <location>
        <begin position="27"/>
        <end position="428"/>
    </location>
</feature>
<dbReference type="RefSeq" id="WP_246015123.1">
    <property type="nucleotide sequence ID" value="NZ_CP144375.1"/>
</dbReference>
<dbReference type="Proteomes" id="UP000256269">
    <property type="component" value="Unassembled WGS sequence"/>
</dbReference>
<sequence>MSRFSLPILIVALVAAGLSLPGTAQAATCSTARLPLPDASCTPGAINPDVTQSSIDSTICVSGWTATVRPPTSYTNALKKQGISDYGYSDTSMADYEEDHLIPLELGGAPRDPHNLWPEPHAGAKNSYSKDSIENKLKTAVCDGQVTLAAARKAIATNWTTALSVVGLSASFAPAAGGVPRPDHILVVIDENHAQGEIVGNANAPYITGLSKSGANFTNSHAITHPSQPNYLALFSGSTQGTTSDTCPRKAFTTPDLGGQALAAGIGFDGYSESMPSDGYTGCTSGTYARKHNPWVDFADVPASSNLRFTDFPTDFTKLPAVSFVVPNLQDDMHDGTVNQGDTWLKNHLDGYVQWAKTHNSVFVLTFDEDDSSNGNIIPTIITGAGVKTGNYGENISHYSVLRTIEDAYGLPHAGAAASATPITDIWG</sequence>
<keyword evidence="1" id="KW-0378">Hydrolase</keyword>
<proteinExistence type="predicted"/>
<dbReference type="PANTHER" id="PTHR31956:SF1">
    <property type="entry name" value="NON-SPECIFIC PHOSPHOLIPASE C1"/>
    <property type="match status" value="1"/>
</dbReference>
<comment type="caution">
    <text evidence="4">The sequence shown here is derived from an EMBL/GenBank/DDBJ whole genome shotgun (WGS) entry which is preliminary data.</text>
</comment>
<evidence type="ECO:0000313" key="4">
    <source>
        <dbReference type="EMBL" id="REH48244.1"/>
    </source>
</evidence>
<dbReference type="InterPro" id="IPR017850">
    <property type="entry name" value="Alkaline_phosphatase_core_sf"/>
</dbReference>
<feature type="signal peptide" evidence="3">
    <location>
        <begin position="1"/>
        <end position="26"/>
    </location>
</feature>
<evidence type="ECO:0000256" key="1">
    <source>
        <dbReference type="ARBA" id="ARBA00022801"/>
    </source>
</evidence>
<dbReference type="PANTHER" id="PTHR31956">
    <property type="entry name" value="NON-SPECIFIC PHOSPHOLIPASE C4-RELATED"/>
    <property type="match status" value="1"/>
</dbReference>
<keyword evidence="2" id="KW-0843">Virulence</keyword>
<organism evidence="4 5">
    <name type="scientific">Kutzneria buriramensis</name>
    <dbReference type="NCBI Taxonomy" id="1045776"/>
    <lineage>
        <taxon>Bacteria</taxon>
        <taxon>Bacillati</taxon>
        <taxon>Actinomycetota</taxon>
        <taxon>Actinomycetes</taxon>
        <taxon>Pseudonocardiales</taxon>
        <taxon>Pseudonocardiaceae</taxon>
        <taxon>Kutzneria</taxon>
    </lineage>
</organism>
<keyword evidence="3" id="KW-0732">Signal</keyword>
<dbReference type="EMBL" id="QUNO01000005">
    <property type="protein sequence ID" value="REH48244.1"/>
    <property type="molecule type" value="Genomic_DNA"/>
</dbReference>
<name>A0A3E0HP76_9PSEU</name>
<dbReference type="InterPro" id="IPR007312">
    <property type="entry name" value="Phosphoesterase"/>
</dbReference>
<accession>A0A3E0HP76</accession>
<dbReference type="Gene3D" id="3.40.720.10">
    <property type="entry name" value="Alkaline Phosphatase, subunit A"/>
    <property type="match status" value="1"/>
</dbReference>